<sequence length="129" mass="13771">MKSPLFQAAAWLAVLSLALPASAQLLPLGRRNDSVLLHIPAKDAAAFKAFIAQTLNTGQPDVAHEWTSSAASGGQPVKVLLTPGPATETRSAGRCRLLSSQVQQRAAHESWKIWFCQQANGAWKISGLD</sequence>
<reference evidence="2 3" key="1">
    <citation type="submission" date="2020-06" db="EMBL/GenBank/DDBJ databases">
        <title>Acidovorax antarctica sp. nov., isolated from Corinth ice sheet soil, Antarctic Fields Peninsula.</title>
        <authorList>
            <person name="Xu Q."/>
            <person name="Peng F."/>
        </authorList>
    </citation>
    <scope>NUCLEOTIDE SEQUENCE [LARGE SCALE GENOMIC DNA]</scope>
    <source>
        <strain evidence="2 3">16-35-5</strain>
        <plasmid evidence="2 3">unnamed1</plasmid>
    </source>
</reference>
<keyword evidence="2" id="KW-0614">Plasmid</keyword>
<evidence type="ECO:0000313" key="3">
    <source>
        <dbReference type="Proteomes" id="UP000509579"/>
    </source>
</evidence>
<accession>A0A6N1X720</accession>
<dbReference type="EMBL" id="CP054841">
    <property type="protein sequence ID" value="QKV55219.1"/>
    <property type="molecule type" value="Genomic_DNA"/>
</dbReference>
<dbReference type="RefSeq" id="WP_175506007.1">
    <property type="nucleotide sequence ID" value="NZ_CP054841.1"/>
</dbReference>
<evidence type="ECO:0008006" key="4">
    <source>
        <dbReference type="Google" id="ProtNLM"/>
    </source>
</evidence>
<keyword evidence="3" id="KW-1185">Reference proteome</keyword>
<organism evidence="2 3">
    <name type="scientific">Comamonas antarctica</name>
    <dbReference type="NCBI Taxonomy" id="2743470"/>
    <lineage>
        <taxon>Bacteria</taxon>
        <taxon>Pseudomonadati</taxon>
        <taxon>Pseudomonadota</taxon>
        <taxon>Betaproteobacteria</taxon>
        <taxon>Burkholderiales</taxon>
        <taxon>Comamonadaceae</taxon>
        <taxon>Comamonas</taxon>
    </lineage>
</organism>
<feature type="signal peptide" evidence="1">
    <location>
        <begin position="1"/>
        <end position="23"/>
    </location>
</feature>
<name>A0A6N1X720_9BURK</name>
<protein>
    <recommendedName>
        <fullName evidence="4">Outer membrane surface antigen</fullName>
    </recommendedName>
</protein>
<geneLocation type="plasmid" evidence="2 3">
    <name>unnamed1</name>
</geneLocation>
<proteinExistence type="predicted"/>
<keyword evidence="1" id="KW-0732">Signal</keyword>
<evidence type="ECO:0000313" key="2">
    <source>
        <dbReference type="EMBL" id="QKV55219.1"/>
    </source>
</evidence>
<dbReference type="KEGG" id="aant:HUK68_19960"/>
<feature type="chain" id="PRO_5026717031" description="Outer membrane surface antigen" evidence="1">
    <location>
        <begin position="24"/>
        <end position="129"/>
    </location>
</feature>
<dbReference type="AlphaFoldDB" id="A0A6N1X720"/>
<dbReference type="Proteomes" id="UP000509579">
    <property type="component" value="Plasmid unnamed1"/>
</dbReference>
<gene>
    <name evidence="2" type="ORF">HUK68_19960</name>
</gene>
<evidence type="ECO:0000256" key="1">
    <source>
        <dbReference type="SAM" id="SignalP"/>
    </source>
</evidence>